<evidence type="ECO:0000256" key="6">
    <source>
        <dbReference type="ARBA" id="ARBA00023139"/>
    </source>
</evidence>
<evidence type="ECO:0000256" key="2">
    <source>
        <dbReference type="ARBA" id="ARBA00022679"/>
    </source>
</evidence>
<dbReference type="PANTHER" id="PTHR12246">
    <property type="entry name" value="PALMITOYLTRANSFERASE ZDHHC16"/>
    <property type="match status" value="1"/>
</dbReference>
<comment type="catalytic activity">
    <reaction evidence="9 10">
        <text>L-cysteinyl-[protein] + hexadecanoyl-CoA = S-hexadecanoyl-L-cysteinyl-[protein] + CoA</text>
        <dbReference type="Rhea" id="RHEA:36683"/>
        <dbReference type="Rhea" id="RHEA-COMP:10131"/>
        <dbReference type="Rhea" id="RHEA-COMP:11032"/>
        <dbReference type="ChEBI" id="CHEBI:29950"/>
        <dbReference type="ChEBI" id="CHEBI:57287"/>
        <dbReference type="ChEBI" id="CHEBI:57379"/>
        <dbReference type="ChEBI" id="CHEBI:74151"/>
        <dbReference type="EC" id="2.3.1.225"/>
    </reaction>
</comment>
<gene>
    <name evidence="13" type="ORF">BJ508DRAFT_411041</name>
</gene>
<reference evidence="13 14" key="1">
    <citation type="journal article" date="2018" name="Nat. Ecol. Evol.">
        <title>Pezizomycetes genomes reveal the molecular basis of ectomycorrhizal truffle lifestyle.</title>
        <authorList>
            <person name="Murat C."/>
            <person name="Payen T."/>
            <person name="Noel B."/>
            <person name="Kuo A."/>
            <person name="Morin E."/>
            <person name="Chen J."/>
            <person name="Kohler A."/>
            <person name="Krizsan K."/>
            <person name="Balestrini R."/>
            <person name="Da Silva C."/>
            <person name="Montanini B."/>
            <person name="Hainaut M."/>
            <person name="Levati E."/>
            <person name="Barry K.W."/>
            <person name="Belfiori B."/>
            <person name="Cichocki N."/>
            <person name="Clum A."/>
            <person name="Dockter R.B."/>
            <person name="Fauchery L."/>
            <person name="Guy J."/>
            <person name="Iotti M."/>
            <person name="Le Tacon F."/>
            <person name="Lindquist E.A."/>
            <person name="Lipzen A."/>
            <person name="Malagnac F."/>
            <person name="Mello A."/>
            <person name="Molinier V."/>
            <person name="Miyauchi S."/>
            <person name="Poulain J."/>
            <person name="Riccioni C."/>
            <person name="Rubini A."/>
            <person name="Sitrit Y."/>
            <person name="Splivallo R."/>
            <person name="Traeger S."/>
            <person name="Wang M."/>
            <person name="Zifcakova L."/>
            <person name="Wipf D."/>
            <person name="Zambonelli A."/>
            <person name="Paolocci F."/>
            <person name="Nowrousian M."/>
            <person name="Ottonello S."/>
            <person name="Baldrian P."/>
            <person name="Spatafora J.W."/>
            <person name="Henrissat B."/>
            <person name="Nagy L.G."/>
            <person name="Aury J.M."/>
            <person name="Wincker P."/>
            <person name="Grigoriev I.V."/>
            <person name="Bonfante P."/>
            <person name="Martin F.M."/>
        </authorList>
    </citation>
    <scope>NUCLEOTIDE SEQUENCE [LARGE SCALE GENOMIC DNA]</scope>
    <source>
        <strain evidence="13 14">RN42</strain>
    </source>
</reference>
<comment type="similarity">
    <text evidence="10">Belongs to the DHHC palmitoyltransferase family.</text>
</comment>
<keyword evidence="8 10" id="KW-0012">Acyltransferase</keyword>
<evidence type="ECO:0000256" key="1">
    <source>
        <dbReference type="ARBA" id="ARBA00004141"/>
    </source>
</evidence>
<evidence type="ECO:0000313" key="13">
    <source>
        <dbReference type="EMBL" id="RPA86877.1"/>
    </source>
</evidence>
<dbReference type="GO" id="GO:0016020">
    <property type="term" value="C:membrane"/>
    <property type="evidence" value="ECO:0007669"/>
    <property type="project" value="UniProtKB-SubCell"/>
</dbReference>
<proteinExistence type="inferred from homology"/>
<keyword evidence="5 10" id="KW-0472">Membrane</keyword>
<evidence type="ECO:0000256" key="11">
    <source>
        <dbReference type="SAM" id="MobiDB-lite"/>
    </source>
</evidence>
<protein>
    <recommendedName>
        <fullName evidence="10">Palmitoyltransferase</fullName>
        <ecNumber evidence="10">2.3.1.225</ecNumber>
    </recommendedName>
</protein>
<dbReference type="OrthoDB" id="331948at2759"/>
<dbReference type="InterPro" id="IPR039859">
    <property type="entry name" value="PFA4/ZDH16/20/ERF2-like"/>
</dbReference>
<evidence type="ECO:0000256" key="4">
    <source>
        <dbReference type="ARBA" id="ARBA00022989"/>
    </source>
</evidence>
<dbReference type="AlphaFoldDB" id="A0A3N4IN78"/>
<keyword evidence="14" id="KW-1185">Reference proteome</keyword>
<keyword evidence="7" id="KW-0449">Lipoprotein</keyword>
<dbReference type="Proteomes" id="UP000275078">
    <property type="component" value="Unassembled WGS sequence"/>
</dbReference>
<evidence type="ECO:0000256" key="7">
    <source>
        <dbReference type="ARBA" id="ARBA00023288"/>
    </source>
</evidence>
<dbReference type="EC" id="2.3.1.225" evidence="10"/>
<feature type="region of interest" description="Disordered" evidence="11">
    <location>
        <begin position="358"/>
        <end position="403"/>
    </location>
</feature>
<comment type="domain">
    <text evidence="10">The DHHC domain is required for palmitoyltransferase activity.</text>
</comment>
<comment type="subcellular location">
    <subcellularLocation>
        <location evidence="1">Membrane</location>
        <topology evidence="1">Multi-pass membrane protein</topology>
    </subcellularLocation>
</comment>
<accession>A0A3N4IN78</accession>
<keyword evidence="6" id="KW-0564">Palmitate</keyword>
<dbReference type="Pfam" id="PF01529">
    <property type="entry name" value="DHHC"/>
    <property type="match status" value="1"/>
</dbReference>
<evidence type="ECO:0000256" key="5">
    <source>
        <dbReference type="ARBA" id="ARBA00023136"/>
    </source>
</evidence>
<feature type="domain" description="Palmitoyltransferase DHHC" evidence="12">
    <location>
        <begin position="97"/>
        <end position="227"/>
    </location>
</feature>
<dbReference type="GO" id="GO:0019706">
    <property type="term" value="F:protein-cysteine S-palmitoyltransferase activity"/>
    <property type="evidence" value="ECO:0007669"/>
    <property type="project" value="UniProtKB-EC"/>
</dbReference>
<dbReference type="PROSITE" id="PS50216">
    <property type="entry name" value="DHHC"/>
    <property type="match status" value="1"/>
</dbReference>
<dbReference type="EMBL" id="ML119648">
    <property type="protein sequence ID" value="RPA86877.1"/>
    <property type="molecule type" value="Genomic_DNA"/>
</dbReference>
<evidence type="ECO:0000256" key="3">
    <source>
        <dbReference type="ARBA" id="ARBA00022692"/>
    </source>
</evidence>
<evidence type="ECO:0000313" key="14">
    <source>
        <dbReference type="Proteomes" id="UP000275078"/>
    </source>
</evidence>
<organism evidence="13 14">
    <name type="scientific">Ascobolus immersus RN42</name>
    <dbReference type="NCBI Taxonomy" id="1160509"/>
    <lineage>
        <taxon>Eukaryota</taxon>
        <taxon>Fungi</taxon>
        <taxon>Dikarya</taxon>
        <taxon>Ascomycota</taxon>
        <taxon>Pezizomycotina</taxon>
        <taxon>Pezizomycetes</taxon>
        <taxon>Pezizales</taxon>
        <taxon>Ascobolaceae</taxon>
        <taxon>Ascobolus</taxon>
    </lineage>
</organism>
<evidence type="ECO:0000256" key="10">
    <source>
        <dbReference type="RuleBase" id="RU079119"/>
    </source>
</evidence>
<dbReference type="InterPro" id="IPR001594">
    <property type="entry name" value="Palmitoyltrfase_DHHC"/>
</dbReference>
<evidence type="ECO:0000259" key="12">
    <source>
        <dbReference type="Pfam" id="PF01529"/>
    </source>
</evidence>
<feature type="transmembrane region" description="Helical" evidence="10">
    <location>
        <begin position="187"/>
        <end position="209"/>
    </location>
</feature>
<name>A0A3N4IN78_ASCIM</name>
<keyword evidence="3 10" id="KW-0812">Transmembrane</keyword>
<feature type="transmembrane region" description="Helical" evidence="10">
    <location>
        <begin position="40"/>
        <end position="57"/>
    </location>
</feature>
<evidence type="ECO:0000256" key="8">
    <source>
        <dbReference type="ARBA" id="ARBA00023315"/>
    </source>
</evidence>
<keyword evidence="4 10" id="KW-1133">Transmembrane helix</keyword>
<keyword evidence="2 10" id="KW-0808">Transferase</keyword>
<sequence>MIENVPPRVTISGVVALILFLAYSPQHSFLEPYITKNQSLFFNFLLANLWVSYYFAVTASPGSPPKDWIPTSVDELRRANAKLEAHDDGQPIWAIGGERWCSKCEAWKPRRAHHCKVCKACVMKMDHQGPWTANCVGMANSAHFFRFLFYCVVSMIYLTVLMFSVYGDLFENSDQDIHSMPITVPQMVHMIVLSPILFITGFAITILLVRFIIQLATNTTTIESWENEKYEDSMNRLRKKNKTWYKQLAYPYDIGLWENLKEGLGKNPLAWLYVFSAGGPEVYSATKEKKWDWERQGGGGVRWLVNGFEPADTVWPPVDVEKKEWKNVQFDENGSWEGEAVVDREKFEERRKKWEGTKEGLGGGVGEGWKSSAGESLADFGVDEDGEGELFPIGGVGDDDEDVPLGELLRRRKAAKAAAEEE</sequence>
<feature type="transmembrane region" description="Helical" evidence="10">
    <location>
        <begin position="147"/>
        <end position="167"/>
    </location>
</feature>
<evidence type="ECO:0000256" key="9">
    <source>
        <dbReference type="ARBA" id="ARBA00048048"/>
    </source>
</evidence>